<evidence type="ECO:0000313" key="2">
    <source>
        <dbReference type="EMBL" id="CAD8387721.1"/>
    </source>
</evidence>
<reference evidence="2" key="1">
    <citation type="submission" date="2021-01" db="EMBL/GenBank/DDBJ databases">
        <authorList>
            <person name="Corre E."/>
            <person name="Pelletier E."/>
            <person name="Niang G."/>
            <person name="Scheremetjew M."/>
            <person name="Finn R."/>
            <person name="Kale V."/>
            <person name="Holt S."/>
            <person name="Cochrane G."/>
            <person name="Meng A."/>
            <person name="Brown T."/>
            <person name="Cohen L."/>
        </authorList>
    </citation>
    <scope>NUCLEOTIDE SEQUENCE</scope>
    <source>
        <strain evidence="2">Pbaha01</strain>
    </source>
</reference>
<feature type="signal peptide" evidence="1">
    <location>
        <begin position="1"/>
        <end position="18"/>
    </location>
</feature>
<gene>
    <name evidence="2" type="ORF">PBAH0796_LOCUS31409</name>
</gene>
<dbReference type="AlphaFoldDB" id="A0A7S0B9Q7"/>
<sequence>MALLPCTFWWTLVLAARGVPWAYWSQILAEPASTPDEVTVVQHICSRKVFRSVVTALCNGTGNASAGAAAHPNGTVCPRKGVHTSYFDGLGHFLCRTVAAKVRPILRPACMPEGIGDGVIHLRDVRWGNSQQLVSIYCHELRYVRNRIFHNMSDRLRNYECYKVPPLDTWFQLGVRLSGPNRSREWRKAYWALHDQNPEDDCAYPEEWKVNRVVVSIHVRMGDRLVESQTAKQQSTVPDRHDDAVHRVNLATQAFRTHLQLASELPWGISAACRLHVRVVSDSSLDTLARAMRLRLAGNRTFTHRNVTHTIARAESGLELDFVGASNPILTLHCLAKSHILFIDGESFYGRTAAMLTRGVTFKGWKKAPSREQLLAQLKQTVWEVAKCIP</sequence>
<evidence type="ECO:0000256" key="1">
    <source>
        <dbReference type="SAM" id="SignalP"/>
    </source>
</evidence>
<name>A0A7S0B9Q7_9DINO</name>
<protein>
    <submittedName>
        <fullName evidence="2">Uncharacterized protein</fullName>
    </submittedName>
</protein>
<organism evidence="2">
    <name type="scientific">Pyrodinium bahamense</name>
    <dbReference type="NCBI Taxonomy" id="73915"/>
    <lineage>
        <taxon>Eukaryota</taxon>
        <taxon>Sar</taxon>
        <taxon>Alveolata</taxon>
        <taxon>Dinophyceae</taxon>
        <taxon>Gonyaulacales</taxon>
        <taxon>Pyrocystaceae</taxon>
        <taxon>Pyrodinium</taxon>
    </lineage>
</organism>
<proteinExistence type="predicted"/>
<feature type="chain" id="PRO_5030892248" evidence="1">
    <location>
        <begin position="19"/>
        <end position="390"/>
    </location>
</feature>
<accession>A0A7S0B9Q7</accession>
<dbReference type="EMBL" id="HBEG01051655">
    <property type="protein sequence ID" value="CAD8387721.1"/>
    <property type="molecule type" value="Transcribed_RNA"/>
</dbReference>
<keyword evidence="1" id="KW-0732">Signal</keyword>